<dbReference type="CDD" id="cd11322">
    <property type="entry name" value="AmyAc_Glg_BE"/>
    <property type="match status" value="1"/>
</dbReference>
<gene>
    <name evidence="10 13" type="primary">glgB</name>
    <name evidence="13" type="ORF">Pan44_52910</name>
</gene>
<dbReference type="PANTHER" id="PTHR43651">
    <property type="entry name" value="1,4-ALPHA-GLUCAN-BRANCHING ENZYME"/>
    <property type="match status" value="1"/>
</dbReference>
<evidence type="ECO:0000256" key="1">
    <source>
        <dbReference type="ARBA" id="ARBA00000826"/>
    </source>
</evidence>
<comment type="pathway">
    <text evidence="3 10">Glycan biosynthesis; glycogen biosynthesis.</text>
</comment>
<sequence>MYHTQGAHPAVHEGRSGTWFSVWAPNAREVCVVGDFNYWQHGAFYLNSSDSGVWWGFIPGVSAGAHYKYSIRTQWGTLIEKSDPYAFAAEIPPKTASIVADLSNFEWNDQEWMTKRRETDWFSKPISIYEVHLGSWKRPWDKRRYHTYAELAEMLIEHMHDMGFTHLQLMPITEFPFDGSWGYQPTGYFAPTSRFGTPKDFQLFIDALHRADISVLVDWVPGHFPTDAHGLGRFDGTALYEHEDPRMGFHPDWNTYIFNYGRNEVRSFLLSSARFWCDQYHIDGLRVDAVASMLYLDYSRNSGEWIPNPFGGRENLEAIQFLKDMNTSLHGEFPGILTIAEESTAWPGVSRPVYDGGLGFSAKWDMGWMNDTLRYLRRDPIYRSHHQNELSFRMVYAFTENFIMPLSHDEVVHGKGSLLSQMPGDEWQKFANLRLMFGYQSTIPGKTLIFMGDEIAQPQEWNHDSQIDWPLLEKPRHAGMQAYVRDLNKFVAAHPALHERDFTSDGFEWISGDDAANCVYAWCRFSADRSETLVIVLNMTPVPRHNYGIGVPELGYYREVFNSDAKRYGGGDVGNAGGVESLPVPSHGRAQSISITLAPLSLTIFKVEPSKTPMKPAAPAKAGPVSKK</sequence>
<evidence type="ECO:0000259" key="12">
    <source>
        <dbReference type="SMART" id="SM00642"/>
    </source>
</evidence>
<dbReference type="PIRSF" id="PIRSF000463">
    <property type="entry name" value="GlgB"/>
    <property type="match status" value="1"/>
</dbReference>
<keyword evidence="9 10" id="KW-0119">Carbohydrate metabolism</keyword>
<dbReference type="Pfam" id="PF00128">
    <property type="entry name" value="Alpha-amylase"/>
    <property type="match status" value="1"/>
</dbReference>
<feature type="domain" description="Glycosyl hydrolase family 13 catalytic" evidence="12">
    <location>
        <begin position="130"/>
        <end position="485"/>
    </location>
</feature>
<evidence type="ECO:0000256" key="10">
    <source>
        <dbReference type="HAMAP-Rule" id="MF_00685"/>
    </source>
</evidence>
<comment type="subunit">
    <text evidence="10">Monomer.</text>
</comment>
<dbReference type="InParanoid" id="A0A517SM69"/>
<dbReference type="AlphaFoldDB" id="A0A517SM69"/>
<evidence type="ECO:0000256" key="11">
    <source>
        <dbReference type="PIRSR" id="PIRSR000463-1"/>
    </source>
</evidence>
<keyword evidence="5 10" id="KW-0321">Glycogen metabolism</keyword>
<keyword evidence="6 10" id="KW-0328">Glycosyltransferase</keyword>
<dbReference type="HAMAP" id="MF_00685">
    <property type="entry name" value="GlgB"/>
    <property type="match status" value="1"/>
</dbReference>
<dbReference type="InterPro" id="IPR006407">
    <property type="entry name" value="GlgB"/>
</dbReference>
<dbReference type="GO" id="GO:0005829">
    <property type="term" value="C:cytosol"/>
    <property type="evidence" value="ECO:0007669"/>
    <property type="project" value="TreeGrafter"/>
</dbReference>
<dbReference type="InterPro" id="IPR006048">
    <property type="entry name" value="A-amylase/branching_C"/>
</dbReference>
<dbReference type="SUPFAM" id="SSF51011">
    <property type="entry name" value="Glycosyl hydrolase domain"/>
    <property type="match status" value="1"/>
</dbReference>
<dbReference type="Pfam" id="PF02806">
    <property type="entry name" value="Alpha-amylase_C"/>
    <property type="match status" value="1"/>
</dbReference>
<comment type="catalytic activity">
    <reaction evidence="1 10">
        <text>Transfers a segment of a (1-&gt;4)-alpha-D-glucan chain to a primary hydroxy group in a similar glucan chain.</text>
        <dbReference type="EC" id="2.4.1.18"/>
    </reaction>
</comment>
<evidence type="ECO:0000313" key="13">
    <source>
        <dbReference type="EMBL" id="QDT57223.1"/>
    </source>
</evidence>
<comment type="similarity">
    <text evidence="4 10">Belongs to the glycosyl hydrolase 13 family. GlgB subfamily.</text>
</comment>
<dbReference type="NCBIfam" id="TIGR01515">
    <property type="entry name" value="branching_enzym"/>
    <property type="match status" value="1"/>
</dbReference>
<dbReference type="InterPro" id="IPR004193">
    <property type="entry name" value="Glyco_hydro_13_N"/>
</dbReference>
<dbReference type="InterPro" id="IPR013783">
    <property type="entry name" value="Ig-like_fold"/>
</dbReference>
<evidence type="ECO:0000256" key="9">
    <source>
        <dbReference type="ARBA" id="ARBA00023277"/>
    </source>
</evidence>
<dbReference type="InterPro" id="IPR044143">
    <property type="entry name" value="GlgB_N_E_set_prok"/>
</dbReference>
<dbReference type="Proteomes" id="UP000315700">
    <property type="component" value="Chromosome"/>
</dbReference>
<feature type="active site" description="Nucleophile" evidence="10 11">
    <location>
        <position position="288"/>
    </location>
</feature>
<keyword evidence="7 10" id="KW-0808">Transferase</keyword>
<dbReference type="NCBIfam" id="NF003811">
    <property type="entry name" value="PRK05402.1"/>
    <property type="match status" value="1"/>
</dbReference>
<dbReference type="FunFam" id="2.60.40.1180:FF:000002">
    <property type="entry name" value="1,4-alpha-glucan branching enzyme GlgB"/>
    <property type="match status" value="1"/>
</dbReference>
<dbReference type="GO" id="GO:0003844">
    <property type="term" value="F:1,4-alpha-glucan branching enzyme activity"/>
    <property type="evidence" value="ECO:0007669"/>
    <property type="project" value="UniProtKB-UniRule"/>
</dbReference>
<dbReference type="FunFam" id="3.20.20.80:FF:000003">
    <property type="entry name" value="1,4-alpha-glucan branching enzyme GlgB"/>
    <property type="match status" value="1"/>
</dbReference>
<dbReference type="UniPathway" id="UPA00164"/>
<evidence type="ECO:0000313" key="14">
    <source>
        <dbReference type="Proteomes" id="UP000315700"/>
    </source>
</evidence>
<dbReference type="Gene3D" id="2.60.40.1180">
    <property type="entry name" value="Golgi alpha-mannosidase II"/>
    <property type="match status" value="1"/>
</dbReference>
<evidence type="ECO:0000256" key="5">
    <source>
        <dbReference type="ARBA" id="ARBA00022600"/>
    </source>
</evidence>
<dbReference type="KEGG" id="ccos:Pan44_52910"/>
<keyword evidence="8 10" id="KW-0320">Glycogen biosynthesis</keyword>
<dbReference type="InterPro" id="IPR017853">
    <property type="entry name" value="GH"/>
</dbReference>
<feature type="active site" description="Proton donor" evidence="10 11">
    <location>
        <position position="341"/>
    </location>
</feature>
<evidence type="ECO:0000256" key="2">
    <source>
        <dbReference type="ARBA" id="ARBA00002953"/>
    </source>
</evidence>
<reference evidence="13 14" key="1">
    <citation type="submission" date="2019-02" db="EMBL/GenBank/DDBJ databases">
        <title>Deep-cultivation of Planctomycetes and their phenomic and genomic characterization uncovers novel biology.</title>
        <authorList>
            <person name="Wiegand S."/>
            <person name="Jogler M."/>
            <person name="Boedeker C."/>
            <person name="Pinto D."/>
            <person name="Vollmers J."/>
            <person name="Rivas-Marin E."/>
            <person name="Kohn T."/>
            <person name="Peeters S.H."/>
            <person name="Heuer A."/>
            <person name="Rast P."/>
            <person name="Oberbeckmann S."/>
            <person name="Bunk B."/>
            <person name="Jeske O."/>
            <person name="Meyerdierks A."/>
            <person name="Storesund J.E."/>
            <person name="Kallscheuer N."/>
            <person name="Luecker S."/>
            <person name="Lage O.M."/>
            <person name="Pohl T."/>
            <person name="Merkel B.J."/>
            <person name="Hornburger P."/>
            <person name="Mueller R.-W."/>
            <person name="Bruemmer F."/>
            <person name="Labrenz M."/>
            <person name="Spormann A.M."/>
            <person name="Op den Camp H."/>
            <person name="Overmann J."/>
            <person name="Amann R."/>
            <person name="Jetten M.S.M."/>
            <person name="Mascher T."/>
            <person name="Medema M.H."/>
            <person name="Devos D.P."/>
            <person name="Kaster A.-K."/>
            <person name="Ovreas L."/>
            <person name="Rohde M."/>
            <person name="Galperin M.Y."/>
            <person name="Jogler C."/>
        </authorList>
    </citation>
    <scope>NUCLEOTIDE SEQUENCE [LARGE SCALE GENOMIC DNA]</scope>
    <source>
        <strain evidence="13 14">Pan44</strain>
    </source>
</reference>
<dbReference type="InterPro" id="IPR037439">
    <property type="entry name" value="Branching_enzy"/>
</dbReference>
<dbReference type="NCBIfam" id="NF008967">
    <property type="entry name" value="PRK12313.1"/>
    <property type="match status" value="1"/>
</dbReference>
<accession>A0A517SM69</accession>
<dbReference type="InterPro" id="IPR014756">
    <property type="entry name" value="Ig_E-set"/>
</dbReference>
<dbReference type="SUPFAM" id="SSF81296">
    <property type="entry name" value="E set domains"/>
    <property type="match status" value="1"/>
</dbReference>
<evidence type="ECO:0000256" key="8">
    <source>
        <dbReference type="ARBA" id="ARBA00023056"/>
    </source>
</evidence>
<dbReference type="CDD" id="cd02855">
    <property type="entry name" value="E_set_GBE_prok_N"/>
    <property type="match status" value="1"/>
</dbReference>
<dbReference type="InterPro" id="IPR013780">
    <property type="entry name" value="Glyco_hydro_b"/>
</dbReference>
<evidence type="ECO:0000256" key="6">
    <source>
        <dbReference type="ARBA" id="ARBA00022676"/>
    </source>
</evidence>
<comment type="function">
    <text evidence="2 10">Catalyzes the formation of the alpha-1,6-glucosidic linkages in glycogen by scission of a 1,4-alpha-linked oligosaccharide from growing alpha-1,4-glucan chains and the subsequent attachment of the oligosaccharide to the alpha-1,6 position.</text>
</comment>
<evidence type="ECO:0000256" key="7">
    <source>
        <dbReference type="ARBA" id="ARBA00022679"/>
    </source>
</evidence>
<keyword evidence="14" id="KW-1185">Reference proteome</keyword>
<dbReference type="InterPro" id="IPR006047">
    <property type="entry name" value="GH13_cat_dom"/>
</dbReference>
<dbReference type="Gene3D" id="2.60.40.10">
    <property type="entry name" value="Immunoglobulins"/>
    <property type="match status" value="1"/>
</dbReference>
<dbReference type="GO" id="GO:0005978">
    <property type="term" value="P:glycogen biosynthetic process"/>
    <property type="evidence" value="ECO:0007669"/>
    <property type="project" value="UniProtKB-UniRule"/>
</dbReference>
<dbReference type="EC" id="2.4.1.18" evidence="10"/>
<proteinExistence type="inferred from homology"/>
<dbReference type="Pfam" id="PF02922">
    <property type="entry name" value="CBM_48"/>
    <property type="match status" value="1"/>
</dbReference>
<dbReference type="GO" id="GO:0004553">
    <property type="term" value="F:hydrolase activity, hydrolyzing O-glycosyl compounds"/>
    <property type="evidence" value="ECO:0007669"/>
    <property type="project" value="InterPro"/>
</dbReference>
<dbReference type="FunCoup" id="A0A517SM69">
    <property type="interactions" value="451"/>
</dbReference>
<protein>
    <recommendedName>
        <fullName evidence="10">1,4-alpha-glucan branching enzyme GlgB</fullName>
        <ecNumber evidence="10">2.4.1.18</ecNumber>
    </recommendedName>
    <alternativeName>
        <fullName evidence="10">1,4-alpha-D-glucan:1,4-alpha-D-glucan 6-glucosyl-transferase</fullName>
    </alternativeName>
    <alternativeName>
        <fullName evidence="10">Alpha-(1-&gt;4)-glucan branching enzyme</fullName>
    </alternativeName>
    <alternativeName>
        <fullName evidence="10">Glycogen branching enzyme</fullName>
        <shortName evidence="10">BE</shortName>
    </alternativeName>
</protein>
<dbReference type="Gene3D" id="3.20.20.80">
    <property type="entry name" value="Glycosidases"/>
    <property type="match status" value="1"/>
</dbReference>
<dbReference type="GO" id="GO:0043169">
    <property type="term" value="F:cation binding"/>
    <property type="evidence" value="ECO:0007669"/>
    <property type="project" value="InterPro"/>
</dbReference>
<dbReference type="EMBL" id="CP036271">
    <property type="protein sequence ID" value="QDT57223.1"/>
    <property type="molecule type" value="Genomic_DNA"/>
</dbReference>
<evidence type="ECO:0000256" key="4">
    <source>
        <dbReference type="ARBA" id="ARBA00009000"/>
    </source>
</evidence>
<dbReference type="SUPFAM" id="SSF51445">
    <property type="entry name" value="(Trans)glycosidases"/>
    <property type="match status" value="1"/>
</dbReference>
<organism evidence="13 14">
    <name type="scientific">Caulifigura coniformis</name>
    <dbReference type="NCBI Taxonomy" id="2527983"/>
    <lineage>
        <taxon>Bacteria</taxon>
        <taxon>Pseudomonadati</taxon>
        <taxon>Planctomycetota</taxon>
        <taxon>Planctomycetia</taxon>
        <taxon>Planctomycetales</taxon>
        <taxon>Planctomycetaceae</taxon>
        <taxon>Caulifigura</taxon>
    </lineage>
</organism>
<dbReference type="PANTHER" id="PTHR43651:SF3">
    <property type="entry name" value="1,4-ALPHA-GLUCAN-BRANCHING ENZYME"/>
    <property type="match status" value="1"/>
</dbReference>
<evidence type="ECO:0000256" key="3">
    <source>
        <dbReference type="ARBA" id="ARBA00004964"/>
    </source>
</evidence>
<name>A0A517SM69_9PLAN</name>
<dbReference type="SMART" id="SM00642">
    <property type="entry name" value="Aamy"/>
    <property type="match status" value="1"/>
</dbReference>